<evidence type="ECO:0000313" key="7">
    <source>
        <dbReference type="Proteomes" id="UP000191039"/>
    </source>
</evidence>
<evidence type="ECO:0008006" key="9">
    <source>
        <dbReference type="Google" id="ProtNLM"/>
    </source>
</evidence>
<evidence type="ECO:0000313" key="6">
    <source>
        <dbReference type="EMBL" id="PEG55736.1"/>
    </source>
</evidence>
<dbReference type="OrthoDB" id="4774723at2"/>
<keyword evidence="4" id="KW-0812">Transmembrane</keyword>
<evidence type="ECO:0000256" key="1">
    <source>
        <dbReference type="ARBA" id="ARBA00004370"/>
    </source>
</evidence>
<dbReference type="Proteomes" id="UP000191039">
    <property type="component" value="Unassembled WGS sequence"/>
</dbReference>
<evidence type="ECO:0000256" key="2">
    <source>
        <dbReference type="ARBA" id="ARBA00023136"/>
    </source>
</evidence>
<dbReference type="Proteomes" id="UP000220340">
    <property type="component" value="Unassembled WGS sequence"/>
</dbReference>
<sequence length="181" mass="19397">MTETVAPADQAETDTPEPRRRLKTGRVAAVIAVLGTAGLLAAGGLMIKQQQNVAAEDRNRAEFVAAARQAVITLMSIDFKNPEDDVQRIVDNSTDPFRTEFEGAAEDFIKVSRDAKVSTTVTANAAAVESMTADSAVVLVSASSTVTDAEGTDEAPRNWRLLVDLQRDGNQIKMSNVEFVS</sequence>
<keyword evidence="8" id="KW-1185">Reference proteome</keyword>
<keyword evidence="4" id="KW-1133">Transmembrane helix</keyword>
<comment type="subcellular location">
    <subcellularLocation>
        <location evidence="1">Membrane</location>
    </subcellularLocation>
</comment>
<keyword evidence="2 4" id="KW-0472">Membrane</keyword>
<dbReference type="PANTHER" id="PTHR37042:SF4">
    <property type="entry name" value="OUTER MEMBRANE PROTEIN RV1973"/>
    <property type="match status" value="1"/>
</dbReference>
<evidence type="ECO:0000313" key="8">
    <source>
        <dbReference type="Proteomes" id="UP000220340"/>
    </source>
</evidence>
<dbReference type="AlphaFoldDB" id="A0A1Q4H3Y2"/>
<organism evidence="6 8">
    <name type="scientific">Mycolicibacterium diernhoferi</name>
    <dbReference type="NCBI Taxonomy" id="1801"/>
    <lineage>
        <taxon>Bacteria</taxon>
        <taxon>Bacillati</taxon>
        <taxon>Actinomycetota</taxon>
        <taxon>Actinomycetes</taxon>
        <taxon>Mycobacteriales</taxon>
        <taxon>Mycobacteriaceae</taxon>
        <taxon>Mycolicibacterium</taxon>
    </lineage>
</organism>
<reference evidence="6 8" key="2">
    <citation type="submission" date="2017-10" db="EMBL/GenBank/DDBJ databases">
        <title>The new phylogeny of genus Mycobacterium.</title>
        <authorList>
            <person name="Tortoli E."/>
            <person name="Trovato A."/>
            <person name="Cirillo D.M."/>
        </authorList>
    </citation>
    <scope>NUCLEOTIDE SEQUENCE [LARGE SCALE GENOMIC DNA]</scope>
    <source>
        <strain evidence="6 8">IP141170001</strain>
    </source>
</reference>
<dbReference type="EMBL" id="MIJD01000476">
    <property type="protein sequence ID" value="OPE45622.1"/>
    <property type="molecule type" value="Genomic_DNA"/>
</dbReference>
<reference evidence="5 7" key="1">
    <citation type="submission" date="2016-09" db="EMBL/GenBank/DDBJ databases">
        <title>genome sequences of unsequenced Mycobacteria.</title>
        <authorList>
            <person name="Greninger A.L."/>
            <person name="Jerome K.R."/>
            <person name="Mcnair B."/>
            <person name="Wallis C."/>
            <person name="Fang F."/>
        </authorList>
    </citation>
    <scope>NUCLEOTIDE SEQUENCE [LARGE SCALE GENOMIC DNA]</scope>
    <source>
        <strain evidence="5 7">BM1</strain>
    </source>
</reference>
<dbReference type="EMBL" id="PDCR01000005">
    <property type="protein sequence ID" value="PEG55736.1"/>
    <property type="molecule type" value="Genomic_DNA"/>
</dbReference>
<proteinExistence type="predicted"/>
<accession>A0A1Q4H3Y2</accession>
<evidence type="ECO:0000313" key="5">
    <source>
        <dbReference type="EMBL" id="OPE45622.1"/>
    </source>
</evidence>
<dbReference type="PANTHER" id="PTHR37042">
    <property type="entry name" value="OUTER MEMBRANE PROTEIN RV1973"/>
    <property type="match status" value="1"/>
</dbReference>
<feature type="transmembrane region" description="Helical" evidence="4">
    <location>
        <begin position="27"/>
        <end position="47"/>
    </location>
</feature>
<gene>
    <name evidence="5" type="ORF">BV510_27770</name>
    <name evidence="6" type="ORF">CRI78_05525</name>
</gene>
<feature type="region of interest" description="Disordered" evidence="3">
    <location>
        <begin position="1"/>
        <end position="20"/>
    </location>
</feature>
<dbReference type="STRING" id="1801.BRW64_27745"/>
<comment type="caution">
    <text evidence="6">The sequence shown here is derived from an EMBL/GenBank/DDBJ whole genome shotgun (WGS) entry which is preliminary data.</text>
</comment>
<dbReference type="GO" id="GO:0016020">
    <property type="term" value="C:membrane"/>
    <property type="evidence" value="ECO:0007669"/>
    <property type="project" value="UniProtKB-SubCell"/>
</dbReference>
<name>A0A1Q4H3Y2_9MYCO</name>
<protein>
    <recommendedName>
        <fullName evidence="9">Mammalian cell entry protein</fullName>
    </recommendedName>
</protein>
<evidence type="ECO:0000256" key="4">
    <source>
        <dbReference type="SAM" id="Phobius"/>
    </source>
</evidence>
<evidence type="ECO:0000256" key="3">
    <source>
        <dbReference type="SAM" id="MobiDB-lite"/>
    </source>
</evidence>